<dbReference type="HOGENOM" id="CLU_1481946_0_0_1"/>
<sequence length="182" mass="20032">MLDGALYIVVLRNAVTVNGTPINSWRLVLAGTPDICLYLDFDRTTGTMRPALRRYPSPEDGRPVPGRHIGGDARTLVTVLLPTQGAVQVSDLEAVRNRTNDMRFGRHPAEAPKFIATILKMWSNSADPVLDDKNDVNFNMLGAALSNKVAEAERSIAAGMWRGPSHFIYIPDGSEVLYSQMH</sequence>
<name>M5G741_DACPD</name>
<dbReference type="GeneID" id="63683099"/>
<dbReference type="Proteomes" id="UP000030653">
    <property type="component" value="Unassembled WGS sequence"/>
</dbReference>
<reference evidence="1 2" key="1">
    <citation type="journal article" date="2012" name="Science">
        <title>The Paleozoic origin of enzymatic lignin decomposition reconstructed from 31 fungal genomes.</title>
        <authorList>
            <person name="Floudas D."/>
            <person name="Binder M."/>
            <person name="Riley R."/>
            <person name="Barry K."/>
            <person name="Blanchette R.A."/>
            <person name="Henrissat B."/>
            <person name="Martinez A.T."/>
            <person name="Otillar R."/>
            <person name="Spatafora J.W."/>
            <person name="Yadav J.S."/>
            <person name="Aerts A."/>
            <person name="Benoit I."/>
            <person name="Boyd A."/>
            <person name="Carlson A."/>
            <person name="Copeland A."/>
            <person name="Coutinho P.M."/>
            <person name="de Vries R.P."/>
            <person name="Ferreira P."/>
            <person name="Findley K."/>
            <person name="Foster B."/>
            <person name="Gaskell J."/>
            <person name="Glotzer D."/>
            <person name="Gorecki P."/>
            <person name="Heitman J."/>
            <person name="Hesse C."/>
            <person name="Hori C."/>
            <person name="Igarashi K."/>
            <person name="Jurgens J.A."/>
            <person name="Kallen N."/>
            <person name="Kersten P."/>
            <person name="Kohler A."/>
            <person name="Kuees U."/>
            <person name="Kumar T.K.A."/>
            <person name="Kuo A."/>
            <person name="LaButti K."/>
            <person name="Larrondo L.F."/>
            <person name="Lindquist E."/>
            <person name="Ling A."/>
            <person name="Lombard V."/>
            <person name="Lucas S."/>
            <person name="Lundell T."/>
            <person name="Martin R."/>
            <person name="McLaughlin D.J."/>
            <person name="Morgenstern I."/>
            <person name="Morin E."/>
            <person name="Murat C."/>
            <person name="Nagy L.G."/>
            <person name="Nolan M."/>
            <person name="Ohm R.A."/>
            <person name="Patyshakuliyeva A."/>
            <person name="Rokas A."/>
            <person name="Ruiz-Duenas F.J."/>
            <person name="Sabat G."/>
            <person name="Salamov A."/>
            <person name="Samejima M."/>
            <person name="Schmutz J."/>
            <person name="Slot J.C."/>
            <person name="St John F."/>
            <person name="Stenlid J."/>
            <person name="Sun H."/>
            <person name="Sun S."/>
            <person name="Syed K."/>
            <person name="Tsang A."/>
            <person name="Wiebenga A."/>
            <person name="Young D."/>
            <person name="Pisabarro A."/>
            <person name="Eastwood D.C."/>
            <person name="Martin F."/>
            <person name="Cullen D."/>
            <person name="Grigoriev I.V."/>
            <person name="Hibbett D.S."/>
        </authorList>
    </citation>
    <scope>NUCLEOTIDE SEQUENCE [LARGE SCALE GENOMIC DNA]</scope>
    <source>
        <strain evidence="1 2">DJM-731 SS1</strain>
    </source>
</reference>
<gene>
    <name evidence="1" type="ORF">DACRYDRAFT_105095</name>
</gene>
<proteinExistence type="predicted"/>
<evidence type="ECO:0000313" key="1">
    <source>
        <dbReference type="EMBL" id="EJU04025.1"/>
    </source>
</evidence>
<protein>
    <submittedName>
        <fullName evidence="1">Uncharacterized protein</fullName>
    </submittedName>
</protein>
<evidence type="ECO:0000313" key="2">
    <source>
        <dbReference type="Proteomes" id="UP000030653"/>
    </source>
</evidence>
<dbReference type="RefSeq" id="XP_040630919.1">
    <property type="nucleotide sequence ID" value="XM_040768037.1"/>
</dbReference>
<dbReference type="OrthoDB" id="10312979at2759"/>
<organism evidence="1 2">
    <name type="scientific">Dacryopinax primogenitus (strain DJM 731)</name>
    <name type="common">Brown rot fungus</name>
    <dbReference type="NCBI Taxonomy" id="1858805"/>
    <lineage>
        <taxon>Eukaryota</taxon>
        <taxon>Fungi</taxon>
        <taxon>Dikarya</taxon>
        <taxon>Basidiomycota</taxon>
        <taxon>Agaricomycotina</taxon>
        <taxon>Dacrymycetes</taxon>
        <taxon>Dacrymycetales</taxon>
        <taxon>Dacrymycetaceae</taxon>
        <taxon>Dacryopinax</taxon>
    </lineage>
</organism>
<dbReference type="EMBL" id="JH795858">
    <property type="protein sequence ID" value="EJU04025.1"/>
    <property type="molecule type" value="Genomic_DNA"/>
</dbReference>
<keyword evidence="2" id="KW-1185">Reference proteome</keyword>
<dbReference type="AlphaFoldDB" id="M5G741"/>
<accession>M5G741</accession>